<gene>
    <name evidence="2" type="ORF">QQF64_011422</name>
</gene>
<proteinExistence type="predicted"/>
<organism evidence="2 3">
    <name type="scientific">Cirrhinus molitorella</name>
    <name type="common">mud carp</name>
    <dbReference type="NCBI Taxonomy" id="172907"/>
    <lineage>
        <taxon>Eukaryota</taxon>
        <taxon>Metazoa</taxon>
        <taxon>Chordata</taxon>
        <taxon>Craniata</taxon>
        <taxon>Vertebrata</taxon>
        <taxon>Euteleostomi</taxon>
        <taxon>Actinopterygii</taxon>
        <taxon>Neopterygii</taxon>
        <taxon>Teleostei</taxon>
        <taxon>Ostariophysi</taxon>
        <taxon>Cypriniformes</taxon>
        <taxon>Cyprinidae</taxon>
        <taxon>Labeoninae</taxon>
        <taxon>Labeonini</taxon>
        <taxon>Cirrhinus</taxon>
    </lineage>
</organism>
<evidence type="ECO:0000256" key="1">
    <source>
        <dbReference type="SAM" id="Phobius"/>
    </source>
</evidence>
<accession>A0ABR3LZ83</accession>
<keyword evidence="1" id="KW-0812">Transmembrane</keyword>
<reference evidence="2 3" key="1">
    <citation type="submission" date="2023-09" db="EMBL/GenBank/DDBJ databases">
        <authorList>
            <person name="Wang M."/>
        </authorList>
    </citation>
    <scope>NUCLEOTIDE SEQUENCE [LARGE SCALE GENOMIC DNA]</scope>
    <source>
        <strain evidence="2">GT-2023</strain>
        <tissue evidence="2">Liver</tissue>
    </source>
</reference>
<feature type="transmembrane region" description="Helical" evidence="1">
    <location>
        <begin position="37"/>
        <end position="54"/>
    </location>
</feature>
<evidence type="ECO:0000313" key="3">
    <source>
        <dbReference type="Proteomes" id="UP001558613"/>
    </source>
</evidence>
<name>A0ABR3LZ83_9TELE</name>
<protein>
    <submittedName>
        <fullName evidence="2">Uncharacterized protein</fullName>
    </submittedName>
</protein>
<keyword evidence="1" id="KW-0472">Membrane</keyword>
<evidence type="ECO:0000313" key="2">
    <source>
        <dbReference type="EMBL" id="KAL1258178.1"/>
    </source>
</evidence>
<feature type="transmembrane region" description="Helical" evidence="1">
    <location>
        <begin position="7"/>
        <end position="25"/>
    </location>
</feature>
<sequence length="68" mass="7487">AMFSFSASVEATCILIAATIFNGLYPLTLPTFPGMPFIIMAVFMLIVLILLQWISEMPATHPRLVLSD</sequence>
<keyword evidence="3" id="KW-1185">Reference proteome</keyword>
<dbReference type="EMBL" id="JAYMGO010000017">
    <property type="protein sequence ID" value="KAL1258178.1"/>
    <property type="molecule type" value="Genomic_DNA"/>
</dbReference>
<feature type="non-terminal residue" evidence="2">
    <location>
        <position position="1"/>
    </location>
</feature>
<keyword evidence="1" id="KW-1133">Transmembrane helix</keyword>
<dbReference type="Proteomes" id="UP001558613">
    <property type="component" value="Unassembled WGS sequence"/>
</dbReference>
<comment type="caution">
    <text evidence="2">The sequence shown here is derived from an EMBL/GenBank/DDBJ whole genome shotgun (WGS) entry which is preliminary data.</text>
</comment>